<dbReference type="eggNOG" id="KOG4711">
    <property type="taxonomic scope" value="Eukaryota"/>
</dbReference>
<dbReference type="RefSeq" id="XP_007912549.1">
    <property type="nucleotide sequence ID" value="XM_007914358.1"/>
</dbReference>
<keyword evidence="2" id="KW-0812">Transmembrane</keyword>
<keyword evidence="5" id="KW-0689">Ribosomal protein</keyword>
<dbReference type="GO" id="GO:0016020">
    <property type="term" value="C:membrane"/>
    <property type="evidence" value="ECO:0007669"/>
    <property type="project" value="UniProtKB-SubCell"/>
</dbReference>
<dbReference type="PANTHER" id="PTHR47804">
    <property type="entry name" value="60S RIBOSOMAL PROTEIN L19"/>
    <property type="match status" value="1"/>
</dbReference>
<dbReference type="GO" id="GO:0005840">
    <property type="term" value="C:ribosome"/>
    <property type="evidence" value="ECO:0007669"/>
    <property type="project" value="UniProtKB-KW"/>
</dbReference>
<keyword evidence="4" id="KW-0472">Membrane</keyword>
<evidence type="ECO:0000256" key="3">
    <source>
        <dbReference type="ARBA" id="ARBA00022989"/>
    </source>
</evidence>
<dbReference type="EMBL" id="KB932905">
    <property type="protein sequence ID" value="EOO02665.1"/>
    <property type="molecule type" value="Genomic_DNA"/>
</dbReference>
<dbReference type="PANTHER" id="PTHR47804:SF1">
    <property type="entry name" value="DUF2421 DOMAIN-CONTAINING PROTEIN"/>
    <property type="match status" value="1"/>
</dbReference>
<evidence type="ECO:0000256" key="4">
    <source>
        <dbReference type="ARBA" id="ARBA00023136"/>
    </source>
</evidence>
<keyword evidence="6" id="KW-1185">Reference proteome</keyword>
<evidence type="ECO:0000313" key="6">
    <source>
        <dbReference type="Proteomes" id="UP000014074"/>
    </source>
</evidence>
<protein>
    <submittedName>
        <fullName evidence="5">Putative ribosomal protein l19 protein</fullName>
    </submittedName>
</protein>
<dbReference type="KEGG" id="tmn:UCRPA7_1779"/>
<evidence type="ECO:0000256" key="1">
    <source>
        <dbReference type="ARBA" id="ARBA00004141"/>
    </source>
</evidence>
<evidence type="ECO:0000256" key="2">
    <source>
        <dbReference type="ARBA" id="ARBA00022692"/>
    </source>
</evidence>
<evidence type="ECO:0000313" key="5">
    <source>
        <dbReference type="EMBL" id="EOO02665.1"/>
    </source>
</evidence>
<gene>
    <name evidence="5" type="ORF">UCRPA7_1779</name>
</gene>
<proteinExistence type="predicted"/>
<keyword evidence="3" id="KW-1133">Transmembrane helix</keyword>
<sequence length="320" mass="35642">MILQHGRVPFGRTTLLAYNVSTLYAYSLTQKVEDDDDDEGGTNPLIWEIATHRAIAVMAGILWGLFVCRVVWPISARKKFKEGISVLYLQMGLIWKRGPLAILLRSDCTRSYLKSGEQAALQRYASRLETLRDSAIHEFELRGPFPYDATGRVMACTRRLLDAFYAMSLVTQRRGHLTDGERALLLFTAQERALLCDRICHVFQALASSIMLEYPLSDAIPSVSGTRDKLLGKIFQFRKDHAAALAAKEADKNGEATGKSNGRGYKSGSLAGQVVVEERDYALLYAYALVTGQVAEELKVVEKEIEGLFGVLDEESLLLQ</sequence>
<accession>R8BTR0</accession>
<dbReference type="OrthoDB" id="68611at2759"/>
<dbReference type="Proteomes" id="UP000014074">
    <property type="component" value="Unassembled WGS sequence"/>
</dbReference>
<comment type="subcellular location">
    <subcellularLocation>
        <location evidence="1">Membrane</location>
        <topology evidence="1">Multi-pass membrane protein</topology>
    </subcellularLocation>
</comment>
<dbReference type="AlphaFoldDB" id="R8BTR0"/>
<dbReference type="HOGENOM" id="CLU_075383_0_0_1"/>
<reference evidence="6" key="1">
    <citation type="journal article" date="2013" name="Genome Announc.">
        <title>Draft genome sequence of the ascomycete Phaeoacremonium aleophilum strain UCR-PA7, a causal agent of the esca disease complex in grapevines.</title>
        <authorList>
            <person name="Blanco-Ulate B."/>
            <person name="Rolshausen P."/>
            <person name="Cantu D."/>
        </authorList>
    </citation>
    <scope>NUCLEOTIDE SEQUENCE [LARGE SCALE GENOMIC DNA]</scope>
    <source>
        <strain evidence="6">UCR-PA7</strain>
    </source>
</reference>
<organism evidence="5 6">
    <name type="scientific">Phaeoacremonium minimum (strain UCR-PA7)</name>
    <name type="common">Esca disease fungus</name>
    <name type="synonym">Togninia minima</name>
    <dbReference type="NCBI Taxonomy" id="1286976"/>
    <lineage>
        <taxon>Eukaryota</taxon>
        <taxon>Fungi</taxon>
        <taxon>Dikarya</taxon>
        <taxon>Ascomycota</taxon>
        <taxon>Pezizomycotina</taxon>
        <taxon>Sordariomycetes</taxon>
        <taxon>Sordariomycetidae</taxon>
        <taxon>Togniniales</taxon>
        <taxon>Togniniaceae</taxon>
        <taxon>Phaeoacremonium</taxon>
    </lineage>
</organism>
<dbReference type="InterPro" id="IPR052430">
    <property type="entry name" value="IVT-Associated"/>
</dbReference>
<name>R8BTR0_PHAM7</name>
<keyword evidence="5" id="KW-0687">Ribonucleoprotein</keyword>
<dbReference type="GeneID" id="19321962"/>